<reference evidence="4" key="1">
    <citation type="journal article" date="2019" name="Int. J. Syst. Evol. Microbiol.">
        <title>The Global Catalogue of Microorganisms (GCM) 10K type strain sequencing project: providing services to taxonomists for standard genome sequencing and annotation.</title>
        <authorList>
            <consortium name="The Broad Institute Genomics Platform"/>
            <consortium name="The Broad Institute Genome Sequencing Center for Infectious Disease"/>
            <person name="Wu L."/>
            <person name="Ma J."/>
        </authorList>
    </citation>
    <scope>NUCLEOTIDE SEQUENCE [LARGE SCALE GENOMIC DNA]</scope>
    <source>
        <strain evidence="4">JCM 13006</strain>
    </source>
</reference>
<keyword evidence="2" id="KW-1133">Transmembrane helix</keyword>
<evidence type="ECO:0000313" key="4">
    <source>
        <dbReference type="Proteomes" id="UP001501752"/>
    </source>
</evidence>
<keyword evidence="4" id="KW-1185">Reference proteome</keyword>
<dbReference type="InterPro" id="IPR021449">
    <property type="entry name" value="DUF3099"/>
</dbReference>
<proteinExistence type="predicted"/>
<dbReference type="RefSeq" id="WP_345698493.1">
    <property type="nucleotide sequence ID" value="NZ_BAABIS010000001.1"/>
</dbReference>
<comment type="caution">
    <text evidence="3">The sequence shown here is derived from an EMBL/GenBank/DDBJ whole genome shotgun (WGS) entry which is preliminary data.</text>
</comment>
<organism evidence="3 4">
    <name type="scientific">Kitasatospora terrestris</name>
    <dbReference type="NCBI Taxonomy" id="258051"/>
    <lineage>
        <taxon>Bacteria</taxon>
        <taxon>Bacillati</taxon>
        <taxon>Actinomycetota</taxon>
        <taxon>Actinomycetes</taxon>
        <taxon>Kitasatosporales</taxon>
        <taxon>Streptomycetaceae</taxon>
        <taxon>Kitasatospora</taxon>
    </lineage>
</organism>
<feature type="transmembrane region" description="Helical" evidence="2">
    <location>
        <begin position="7"/>
        <end position="27"/>
    </location>
</feature>
<feature type="compositionally biased region" description="Basic and acidic residues" evidence="1">
    <location>
        <begin position="57"/>
        <end position="85"/>
    </location>
</feature>
<accession>A0ABP9DVV0</accession>
<dbReference type="Pfam" id="PF11298">
    <property type="entry name" value="DUF3099"/>
    <property type="match status" value="1"/>
</dbReference>
<gene>
    <name evidence="3" type="ORF">GCM10023235_43140</name>
</gene>
<feature type="region of interest" description="Disordered" evidence="1">
    <location>
        <begin position="57"/>
        <end position="102"/>
    </location>
</feature>
<evidence type="ECO:0008006" key="5">
    <source>
        <dbReference type="Google" id="ProtNLM"/>
    </source>
</evidence>
<evidence type="ECO:0000256" key="1">
    <source>
        <dbReference type="SAM" id="MobiDB-lite"/>
    </source>
</evidence>
<feature type="transmembrane region" description="Helical" evidence="2">
    <location>
        <begin position="33"/>
        <end position="54"/>
    </location>
</feature>
<keyword evidence="2" id="KW-0472">Membrane</keyword>
<dbReference type="Proteomes" id="UP001501752">
    <property type="component" value="Unassembled WGS sequence"/>
</dbReference>
<evidence type="ECO:0000313" key="3">
    <source>
        <dbReference type="EMBL" id="GAA4860494.1"/>
    </source>
</evidence>
<evidence type="ECO:0000256" key="2">
    <source>
        <dbReference type="SAM" id="Phobius"/>
    </source>
</evidence>
<sequence length="102" mass="11553">MQAHRRHVRYFVMMGVCVGLFALAGGLVRLWSVGAAIALCLVAMVIPPVAAILANKRDPDDDWWNDPRWDDPDWDRPGHDRDRPDGSPPDRPGDDRRNPWGQ</sequence>
<dbReference type="EMBL" id="BAABIS010000001">
    <property type="protein sequence ID" value="GAA4860494.1"/>
    <property type="molecule type" value="Genomic_DNA"/>
</dbReference>
<protein>
    <recommendedName>
        <fullName evidence="5">DUF3099 domain-containing protein</fullName>
    </recommendedName>
</protein>
<keyword evidence="2" id="KW-0812">Transmembrane</keyword>
<feature type="compositionally biased region" description="Basic and acidic residues" evidence="1">
    <location>
        <begin position="91"/>
        <end position="102"/>
    </location>
</feature>
<name>A0ABP9DVV0_9ACTN</name>